<keyword evidence="4" id="KW-0946">Virion</keyword>
<dbReference type="Proteomes" id="UP000324628">
    <property type="component" value="Segment"/>
</dbReference>
<feature type="region of interest" description="Disordered" evidence="10">
    <location>
        <begin position="29"/>
        <end position="50"/>
    </location>
</feature>
<name>A0A346FSA4_9POXV</name>
<protein>
    <recommendedName>
        <fullName evidence="9">Virion membrane protein OPG139</fullName>
    </recommendedName>
</protein>
<accession>A0A346FSA4</accession>
<dbReference type="EMBL" id="MH607141">
    <property type="protein sequence ID" value="AXN74927.1"/>
    <property type="molecule type" value="Genomic_DNA"/>
</dbReference>
<sequence>MIGILLLIGICVAVTVAILYALYNKIKNPQNPNPNPNPNLNSPPPETRNTKFVNNLEKEHISSLYNLVKSSA</sequence>
<evidence type="ECO:0000313" key="14">
    <source>
        <dbReference type="EMBL" id="QEQ49475.1"/>
    </source>
</evidence>
<gene>
    <name evidence="12" type="ORF">AKMV-88-142</name>
    <name evidence="13 14" type="ORF">AKMV142</name>
</gene>
<reference evidence="13 15" key="1">
    <citation type="journal article" date="2018" name="Viruses">
        <title>Genome Sequences of Akhmeta Virus, an Early Divergent Old World Orthopoxvirus.</title>
        <authorList>
            <person name="Gao J"/>
            <person name="Gigante C"/>
            <person name="Khmaladze E"/>
            <person name="Liu P"/>
            <person name="Tang S"/>
            <person name="Wilkins K"/>
            <person name="Zhao K"/>
            <person name="Davidson W"/>
            <person name="Nakazawa Y"/>
            <person name="Maghlakelidze G"/>
            <person name="Geleishvili M"/>
            <person name="Kokhreidze M"/>
            <person name="Carroll DS"/>
            <person name="Emerson G Li.Y."/>
        </authorList>
    </citation>
    <scope>NUCLEOTIDE SEQUENCE [LARGE SCALE GENOMIC DNA]</scope>
    <source>
        <strain evidence="13">Akhmeta_2013-85</strain>
        <strain evidence="12">Akhmeta_2013-88</strain>
    </source>
</reference>
<dbReference type="Pfam" id="PF05961">
    <property type="entry name" value="Chordopox_A13L"/>
    <property type="match status" value="1"/>
</dbReference>
<evidence type="ECO:0000256" key="5">
    <source>
        <dbReference type="ARBA" id="ARBA00022921"/>
    </source>
</evidence>
<comment type="subcellular location">
    <subcellularLocation>
        <location evidence="2">Virion membrane</location>
        <topology evidence="2">Single-pass membrane protein</topology>
    </subcellularLocation>
</comment>
<evidence type="ECO:0000256" key="1">
    <source>
        <dbReference type="ARBA" id="ARBA00003039"/>
    </source>
</evidence>
<keyword evidence="3 11" id="KW-0812">Transmembrane</keyword>
<keyword evidence="7 11" id="KW-0472">Membrane</keyword>
<reference evidence="14 16" key="3">
    <citation type="submission" date="2019-07" db="EMBL/GenBank/DDBJ databases">
        <title>Isolation and characterization of Akhmeta virus from wild caught rodents (Apodemus spp.) in Georgia.</title>
        <authorList>
            <person name="Doty J.B."/>
            <person name="Maghlakelidze G."/>
            <person name="Sikharulidze I."/>
            <person name="Tu S.-L."/>
            <person name="Morgan C.N."/>
            <person name="Mauldin M.R."/>
            <person name="Parkadze O."/>
            <person name="Kartskhia N."/>
            <person name="Turmanidze M."/>
            <person name="Matheny A."/>
            <person name="Davidson W."/>
            <person name="Tang S."/>
            <person name="Li Y."/>
            <person name="Upton C."/>
            <person name="Carroll D.S."/>
            <person name="Emerson G.L."/>
        </authorList>
    </citation>
    <scope>NUCLEOTIDE SEQUENCE [LARGE SCALE GENOMIC DNA]</scope>
    <source>
        <strain evidence="14">G66</strain>
    </source>
</reference>
<keyword evidence="5" id="KW-0426">Late protein</keyword>
<comment type="similarity">
    <text evidence="8">Belongs to the orthopoxvirus OPG139 family.</text>
</comment>
<reference evidence="13" key="2">
    <citation type="submission" date="2018-07" db="EMBL/GenBank/DDBJ databases">
        <authorList>
            <person name="Gao J."/>
            <person name="Li Y."/>
            <person name="Wang H."/>
        </authorList>
    </citation>
    <scope>NUCLEOTIDE SEQUENCE</scope>
    <source>
        <strain evidence="13">Akhmeta_2013-85</strain>
        <strain evidence="12">Akhmeta_2013-88</strain>
    </source>
</reference>
<dbReference type="EMBL" id="MH607142">
    <property type="protein sequence ID" value="AXN75147.1"/>
    <property type="molecule type" value="Genomic_DNA"/>
</dbReference>
<dbReference type="InterPro" id="IPR009236">
    <property type="entry name" value="Chordopox_A13L"/>
</dbReference>
<keyword evidence="6 11" id="KW-1133">Transmembrane helix</keyword>
<organism evidence="13">
    <name type="scientific">Orthopoxvirus akhmetapox</name>
    <dbReference type="NCBI Taxonomy" id="2200830"/>
    <lineage>
        <taxon>Viruses</taxon>
        <taxon>Varidnaviria</taxon>
        <taxon>Bamfordvirae</taxon>
        <taxon>Nucleocytoviricota</taxon>
        <taxon>Pokkesviricetes</taxon>
        <taxon>Chitovirales</taxon>
        <taxon>Poxviridae</taxon>
        <taxon>Chordopoxvirinae</taxon>
        <taxon>Orthopoxvirus</taxon>
    </lineage>
</organism>
<evidence type="ECO:0000256" key="3">
    <source>
        <dbReference type="ARBA" id="ARBA00022692"/>
    </source>
</evidence>
<dbReference type="Proteomes" id="UP000315114">
    <property type="component" value="Segment"/>
</dbReference>
<evidence type="ECO:0000256" key="9">
    <source>
        <dbReference type="ARBA" id="ARBA00034843"/>
    </source>
</evidence>
<evidence type="ECO:0000256" key="8">
    <source>
        <dbReference type="ARBA" id="ARBA00034723"/>
    </source>
</evidence>
<evidence type="ECO:0000256" key="6">
    <source>
        <dbReference type="ARBA" id="ARBA00022989"/>
    </source>
</evidence>
<feature type="compositionally biased region" description="Pro residues" evidence="10">
    <location>
        <begin position="31"/>
        <end position="46"/>
    </location>
</feature>
<proteinExistence type="inferred from homology"/>
<feature type="transmembrane region" description="Helical" evidence="11">
    <location>
        <begin position="6"/>
        <end position="23"/>
    </location>
</feature>
<dbReference type="GO" id="GO:0055036">
    <property type="term" value="C:virion membrane"/>
    <property type="evidence" value="ECO:0007669"/>
    <property type="project" value="UniProtKB-SubCell"/>
</dbReference>
<dbReference type="EMBL" id="MN244296">
    <property type="protein sequence ID" value="QEQ49475.1"/>
    <property type="molecule type" value="Genomic_DNA"/>
</dbReference>
<evidence type="ECO:0000313" key="13">
    <source>
        <dbReference type="EMBL" id="AXN75147.1"/>
    </source>
</evidence>
<evidence type="ECO:0000256" key="2">
    <source>
        <dbReference type="ARBA" id="ARBA00004381"/>
    </source>
</evidence>
<evidence type="ECO:0000256" key="7">
    <source>
        <dbReference type="ARBA" id="ARBA00023136"/>
    </source>
</evidence>
<dbReference type="Proteomes" id="UP000320472">
    <property type="component" value="Segment"/>
</dbReference>
<evidence type="ECO:0000256" key="10">
    <source>
        <dbReference type="SAM" id="MobiDB-lite"/>
    </source>
</evidence>
<keyword evidence="15" id="KW-1185">Reference proteome</keyword>
<evidence type="ECO:0000256" key="4">
    <source>
        <dbReference type="ARBA" id="ARBA00022844"/>
    </source>
</evidence>
<evidence type="ECO:0000313" key="15">
    <source>
        <dbReference type="Proteomes" id="UP000320472"/>
    </source>
</evidence>
<evidence type="ECO:0000313" key="16">
    <source>
        <dbReference type="Proteomes" id="UP000324628"/>
    </source>
</evidence>
<comment type="function">
    <text evidence="1">Essential for the encapsidation of DNA into immature virions (IV) and the subsequent maturation of IV into mature virions (MV).</text>
</comment>
<evidence type="ECO:0000256" key="11">
    <source>
        <dbReference type="SAM" id="Phobius"/>
    </source>
</evidence>
<evidence type="ECO:0000313" key="12">
    <source>
        <dbReference type="EMBL" id="AXN74927.1"/>
    </source>
</evidence>